<dbReference type="GO" id="GO:0005886">
    <property type="term" value="C:plasma membrane"/>
    <property type="evidence" value="ECO:0007669"/>
    <property type="project" value="TreeGrafter"/>
</dbReference>
<dbReference type="InterPro" id="IPR003598">
    <property type="entry name" value="Ig_sub2"/>
</dbReference>
<accession>A0A7L4GGC0</accession>
<feature type="domain" description="Ig-like" evidence="3">
    <location>
        <begin position="300"/>
        <end position="380"/>
    </location>
</feature>
<keyword evidence="2" id="KW-1133">Transmembrane helix</keyword>
<comment type="caution">
    <text evidence="4">The sequence shown here is derived from an EMBL/GenBank/DDBJ whole genome shotgun (WGS) entry which is preliminary data.</text>
</comment>
<feature type="domain" description="Ig-like" evidence="3">
    <location>
        <begin position="23"/>
        <end position="111"/>
    </location>
</feature>
<feature type="domain" description="Ig-like" evidence="3">
    <location>
        <begin position="205"/>
        <end position="297"/>
    </location>
</feature>
<dbReference type="Proteomes" id="UP000584326">
    <property type="component" value="Unassembled WGS sequence"/>
</dbReference>
<dbReference type="PANTHER" id="PTHR47243">
    <property type="entry name" value="SIALOADHESIN"/>
    <property type="match status" value="1"/>
</dbReference>
<feature type="region of interest" description="Disordered" evidence="1">
    <location>
        <begin position="395"/>
        <end position="418"/>
    </location>
</feature>
<feature type="transmembrane region" description="Helical" evidence="2">
    <location>
        <begin position="516"/>
        <end position="540"/>
    </location>
</feature>
<name>A0A7L4GGC0_PODST</name>
<dbReference type="EMBL" id="VZTK01004364">
    <property type="protein sequence ID" value="NXX11840.1"/>
    <property type="molecule type" value="Genomic_DNA"/>
</dbReference>
<dbReference type="InterPro" id="IPR013098">
    <property type="entry name" value="Ig_I-set"/>
</dbReference>
<protein>
    <submittedName>
        <fullName evidence="4">SN protein</fullName>
    </submittedName>
</protein>
<feature type="compositionally biased region" description="Pro residues" evidence="1">
    <location>
        <begin position="12"/>
        <end position="22"/>
    </location>
</feature>
<dbReference type="SMART" id="SM00409">
    <property type="entry name" value="IG"/>
    <property type="match status" value="5"/>
</dbReference>
<dbReference type="Pfam" id="PF07679">
    <property type="entry name" value="I-set"/>
    <property type="match status" value="1"/>
</dbReference>
<organism evidence="4 5">
    <name type="scientific">Podargus strigoides</name>
    <name type="common">Tawny frogmouth</name>
    <name type="synonym">Caprimulgus strigoides</name>
    <dbReference type="NCBI Taxonomy" id="8905"/>
    <lineage>
        <taxon>Eukaryota</taxon>
        <taxon>Metazoa</taxon>
        <taxon>Chordata</taxon>
        <taxon>Craniata</taxon>
        <taxon>Vertebrata</taxon>
        <taxon>Euteleostomi</taxon>
        <taxon>Archelosauria</taxon>
        <taxon>Archosauria</taxon>
        <taxon>Dinosauria</taxon>
        <taxon>Saurischia</taxon>
        <taxon>Theropoda</taxon>
        <taxon>Coelurosauria</taxon>
        <taxon>Aves</taxon>
        <taxon>Neognathae</taxon>
        <taxon>Neoaves</taxon>
        <taxon>Strisores</taxon>
        <taxon>Caprimulgiformes</taxon>
        <taxon>Podargidae</taxon>
        <taxon>Podargus</taxon>
    </lineage>
</organism>
<gene>
    <name evidence="4" type="primary">Siglec1_1</name>
    <name evidence="4" type="ORF">PODSTR_R14870</name>
</gene>
<dbReference type="InterPro" id="IPR003599">
    <property type="entry name" value="Ig_sub"/>
</dbReference>
<feature type="region of interest" description="Disordered" evidence="1">
    <location>
        <begin position="60"/>
        <end position="80"/>
    </location>
</feature>
<dbReference type="SUPFAM" id="SSF48726">
    <property type="entry name" value="Immunoglobulin"/>
    <property type="match status" value="5"/>
</dbReference>
<evidence type="ECO:0000256" key="2">
    <source>
        <dbReference type="SAM" id="Phobius"/>
    </source>
</evidence>
<dbReference type="CDD" id="cd00096">
    <property type="entry name" value="Ig"/>
    <property type="match status" value="1"/>
</dbReference>
<evidence type="ECO:0000313" key="5">
    <source>
        <dbReference type="Proteomes" id="UP000584326"/>
    </source>
</evidence>
<dbReference type="Pfam" id="PF13895">
    <property type="entry name" value="Ig_2"/>
    <property type="match status" value="2"/>
</dbReference>
<dbReference type="FunFam" id="2.60.40.10:FF:000921">
    <property type="entry name" value="sialoadhesin isoform X1"/>
    <property type="match status" value="1"/>
</dbReference>
<dbReference type="InterPro" id="IPR036179">
    <property type="entry name" value="Ig-like_dom_sf"/>
</dbReference>
<dbReference type="GO" id="GO:0046790">
    <property type="term" value="F:virion binding"/>
    <property type="evidence" value="ECO:0007669"/>
    <property type="project" value="TreeGrafter"/>
</dbReference>
<keyword evidence="5" id="KW-1185">Reference proteome</keyword>
<keyword evidence="2" id="KW-0812">Transmembrane</keyword>
<dbReference type="SMART" id="SM00408">
    <property type="entry name" value="IGc2"/>
    <property type="match status" value="5"/>
</dbReference>
<evidence type="ECO:0000256" key="1">
    <source>
        <dbReference type="SAM" id="MobiDB-lite"/>
    </source>
</evidence>
<dbReference type="GO" id="GO:0005769">
    <property type="term" value="C:early endosome"/>
    <property type="evidence" value="ECO:0007669"/>
    <property type="project" value="TreeGrafter"/>
</dbReference>
<dbReference type="Gene3D" id="2.60.40.10">
    <property type="entry name" value="Immunoglobulins"/>
    <property type="match status" value="5"/>
</dbReference>
<feature type="region of interest" description="Disordered" evidence="1">
    <location>
        <begin position="1"/>
        <end position="23"/>
    </location>
</feature>
<dbReference type="PROSITE" id="PS50835">
    <property type="entry name" value="IG_LIKE"/>
    <property type="match status" value="5"/>
</dbReference>
<evidence type="ECO:0000313" key="4">
    <source>
        <dbReference type="EMBL" id="NXX11840.1"/>
    </source>
</evidence>
<keyword evidence="2" id="KW-0472">Membrane</keyword>
<reference evidence="4 5" key="1">
    <citation type="submission" date="2020-02" db="EMBL/GenBank/DDBJ databases">
        <title>Bird 10,000 Genomes (B10K) Project - Family phase.</title>
        <authorList>
            <person name="Zhang G."/>
        </authorList>
    </citation>
    <scope>NUCLEOTIDE SEQUENCE [LARGE SCALE GENOMIC DNA]</scope>
    <source>
        <strain evidence="4">B10K-DU-001-40</strain>
        <tissue evidence="4">Muscle</tissue>
    </source>
</reference>
<proteinExistence type="predicted"/>
<dbReference type="InterPro" id="IPR013783">
    <property type="entry name" value="Ig-like_fold"/>
</dbReference>
<dbReference type="AlphaFoldDB" id="A0A7L4GGC0"/>
<evidence type="ECO:0000259" key="3">
    <source>
        <dbReference type="PROSITE" id="PS50835"/>
    </source>
</evidence>
<sequence>IAGWGCSHPDPPHFPPTDPPRSPRLKAFTESGVGTAVILLCAVESNPPSEMTLLKGGQLVASSRDPPGQRGHSSPAPNSLRLELRAASEEDEGEYECRARSPLGNASTSLSLRVQAVRVVVRPSAEVPEGTAVTLTCQDTGATPGTVYTWYKNGRWLAGGLDASLALPAAQRTDAGAYGCQAGRGLRGPRAPPVTLRVLYAPQEPSFTALVEPRGGRQAVLLCTADSSPPSDIALRRGPHHAPLASTRGPADPRFTVRVSPNSLRVEMGGLELGDAGLYVCSANNSYGAASSSLRLDVGGAVVTVEPSADVPEGTTATVTCSAIPWVGQEANYTWYKNGRWLREGPARALVLTRVSSADTGSYQCQASGTRGSATSVPLSLHVLCECPPAPGDRAPRTLRAPSPASHVPLSAPSDPPRDVSISTFLENRSGRAGVVLCVADSHPPATIALYHRGRLLATSLATAPGVRATPSHNALRMELGAVGPAEAGEYLCVAGNPLGNATASASFDVRTLTHLLVFTTLAGLLMAGVCVVTLALLAVKLWPR</sequence>
<dbReference type="InterPro" id="IPR007110">
    <property type="entry name" value="Ig-like_dom"/>
</dbReference>
<dbReference type="GO" id="GO:0075512">
    <property type="term" value="P:clathrin-dependent endocytosis of virus by host cell"/>
    <property type="evidence" value="ECO:0007669"/>
    <property type="project" value="TreeGrafter"/>
</dbReference>
<feature type="non-terminal residue" evidence="4">
    <location>
        <position position="1"/>
    </location>
</feature>
<dbReference type="OrthoDB" id="10039395at2759"/>
<feature type="non-terminal residue" evidence="4">
    <location>
        <position position="545"/>
    </location>
</feature>
<dbReference type="GO" id="GO:0005770">
    <property type="term" value="C:late endosome"/>
    <property type="evidence" value="ECO:0007669"/>
    <property type="project" value="TreeGrafter"/>
</dbReference>
<feature type="domain" description="Ig-like" evidence="3">
    <location>
        <begin position="115"/>
        <end position="182"/>
    </location>
</feature>
<dbReference type="PANTHER" id="PTHR47243:SF1">
    <property type="entry name" value="SIALOADHESIN"/>
    <property type="match status" value="1"/>
</dbReference>
<feature type="domain" description="Ig-like" evidence="3">
    <location>
        <begin position="417"/>
        <end position="511"/>
    </location>
</feature>